<keyword evidence="1" id="KW-0472">Membrane</keyword>
<gene>
    <name evidence="2" type="ORF">C8Q71DRAFT_490850</name>
</gene>
<protein>
    <recommendedName>
        <fullName evidence="4">Ubiquitin 3 binding protein But2 C-terminal domain-containing protein</fullName>
    </recommendedName>
</protein>
<evidence type="ECO:0000313" key="2">
    <source>
        <dbReference type="EMBL" id="KAH9839032.1"/>
    </source>
</evidence>
<dbReference type="EMBL" id="JADCUA010000006">
    <property type="protein sequence ID" value="KAH9839032.1"/>
    <property type="molecule type" value="Genomic_DNA"/>
</dbReference>
<dbReference type="Proteomes" id="UP000814176">
    <property type="component" value="Unassembled WGS sequence"/>
</dbReference>
<keyword evidence="1" id="KW-0812">Transmembrane</keyword>
<evidence type="ECO:0000256" key="1">
    <source>
        <dbReference type="SAM" id="Phobius"/>
    </source>
</evidence>
<reference evidence="2 3" key="1">
    <citation type="journal article" date="2021" name="Environ. Microbiol.">
        <title>Gene family expansions and transcriptome signatures uncover fungal adaptations to wood decay.</title>
        <authorList>
            <person name="Hage H."/>
            <person name="Miyauchi S."/>
            <person name="Viragh M."/>
            <person name="Drula E."/>
            <person name="Min B."/>
            <person name="Chaduli D."/>
            <person name="Navarro D."/>
            <person name="Favel A."/>
            <person name="Norest M."/>
            <person name="Lesage-Meessen L."/>
            <person name="Balint B."/>
            <person name="Merenyi Z."/>
            <person name="de Eugenio L."/>
            <person name="Morin E."/>
            <person name="Martinez A.T."/>
            <person name="Baldrian P."/>
            <person name="Stursova M."/>
            <person name="Martinez M.J."/>
            <person name="Novotny C."/>
            <person name="Magnuson J.K."/>
            <person name="Spatafora J.W."/>
            <person name="Maurice S."/>
            <person name="Pangilinan J."/>
            <person name="Andreopoulos W."/>
            <person name="LaButti K."/>
            <person name="Hundley H."/>
            <person name="Na H."/>
            <person name="Kuo A."/>
            <person name="Barry K."/>
            <person name="Lipzen A."/>
            <person name="Henrissat B."/>
            <person name="Riley R."/>
            <person name="Ahrendt S."/>
            <person name="Nagy L.G."/>
            <person name="Grigoriev I.V."/>
            <person name="Martin F."/>
            <person name="Rosso M.N."/>
        </authorList>
    </citation>
    <scope>NUCLEOTIDE SEQUENCE [LARGE SCALE GENOMIC DNA]</scope>
    <source>
        <strain evidence="2 3">CIRM-BRFM 1785</strain>
    </source>
</reference>
<name>A0ABQ8KMP8_9APHY</name>
<evidence type="ECO:0008006" key="4">
    <source>
        <dbReference type="Google" id="ProtNLM"/>
    </source>
</evidence>
<organism evidence="2 3">
    <name type="scientific">Rhodofomes roseus</name>
    <dbReference type="NCBI Taxonomy" id="34475"/>
    <lineage>
        <taxon>Eukaryota</taxon>
        <taxon>Fungi</taxon>
        <taxon>Dikarya</taxon>
        <taxon>Basidiomycota</taxon>
        <taxon>Agaricomycotina</taxon>
        <taxon>Agaricomycetes</taxon>
        <taxon>Polyporales</taxon>
        <taxon>Rhodofomes</taxon>
    </lineage>
</organism>
<proteinExistence type="predicted"/>
<feature type="transmembrane region" description="Helical" evidence="1">
    <location>
        <begin position="54"/>
        <end position="74"/>
    </location>
</feature>
<keyword evidence="3" id="KW-1185">Reference proteome</keyword>
<comment type="caution">
    <text evidence="2">The sequence shown here is derived from an EMBL/GenBank/DDBJ whole genome shotgun (WGS) entry which is preliminary data.</text>
</comment>
<sequence length="298" mass="33357">MPTMPSYSEDAEEHATMLRGSYDLGTEACPSHIGAQDSKAYDPRERRDCMTYSMLPLASAIILFVALVDVYSLLYASHILKSVYADDDTSGLPLGDPYIGLTALYASRTVNATKLRDHHIRNKPRIVAPIFADRPTERTPEEDLIVNGYFGTLSPHEKHFKIDPQTDTIVQFRTVDFGLELCSLMLLLPDANDRVEGAHPFAISAQPSNIRICPLDVDHRLDTASLSWRTRPPCIEDKSISVVAEAGKEIQATRFTCPRASYHTFEVSCADPSQACKIDVWTSQNQTWGLYLRQYQTV</sequence>
<accession>A0ABQ8KMP8</accession>
<dbReference type="GeneID" id="71999628"/>
<keyword evidence="1" id="KW-1133">Transmembrane helix</keyword>
<dbReference type="RefSeq" id="XP_047780787.1">
    <property type="nucleotide sequence ID" value="XM_047918896.1"/>
</dbReference>
<evidence type="ECO:0000313" key="3">
    <source>
        <dbReference type="Proteomes" id="UP000814176"/>
    </source>
</evidence>